<dbReference type="Proteomes" id="UP000199514">
    <property type="component" value="Unassembled WGS sequence"/>
</dbReference>
<feature type="transmembrane region" description="Helical" evidence="1">
    <location>
        <begin position="36"/>
        <end position="55"/>
    </location>
</feature>
<protein>
    <submittedName>
        <fullName evidence="2">Uncharacterized protein</fullName>
    </submittedName>
</protein>
<evidence type="ECO:0000313" key="3">
    <source>
        <dbReference type="Proteomes" id="UP000199514"/>
    </source>
</evidence>
<evidence type="ECO:0000313" key="2">
    <source>
        <dbReference type="EMBL" id="SFC41266.1"/>
    </source>
</evidence>
<keyword evidence="1" id="KW-0472">Membrane</keyword>
<name>A0A1I1IYE2_9BACT</name>
<dbReference type="EMBL" id="FOLE01000005">
    <property type="protein sequence ID" value="SFC41266.1"/>
    <property type="molecule type" value="Genomic_DNA"/>
</dbReference>
<sequence length="62" mass="7276">MSIAERIKLLLVVVFSSFACNYISKRIGIYDDYVKFIPFSLVFMLTSVIAYYSILKMLKKRQ</sequence>
<dbReference type="AlphaFoldDB" id="A0A1I1IYE2"/>
<evidence type="ECO:0000256" key="1">
    <source>
        <dbReference type="SAM" id="Phobius"/>
    </source>
</evidence>
<reference evidence="2 3" key="1">
    <citation type="submission" date="2016-10" db="EMBL/GenBank/DDBJ databases">
        <authorList>
            <person name="de Groot N.N."/>
        </authorList>
    </citation>
    <scope>NUCLEOTIDE SEQUENCE [LARGE SCALE GENOMIC DNA]</scope>
    <source>
        <strain evidence="2 3">DSM 6793</strain>
    </source>
</reference>
<accession>A0A1I1IYE2</accession>
<feature type="transmembrane region" description="Helical" evidence="1">
    <location>
        <begin position="7"/>
        <end position="24"/>
    </location>
</feature>
<dbReference type="PROSITE" id="PS51257">
    <property type="entry name" value="PROKAR_LIPOPROTEIN"/>
    <property type="match status" value="1"/>
</dbReference>
<organism evidence="2 3">
    <name type="scientific">Flexibacter flexilis DSM 6793</name>
    <dbReference type="NCBI Taxonomy" id="927664"/>
    <lineage>
        <taxon>Bacteria</taxon>
        <taxon>Pseudomonadati</taxon>
        <taxon>Bacteroidota</taxon>
        <taxon>Cytophagia</taxon>
        <taxon>Cytophagales</taxon>
        <taxon>Flexibacteraceae</taxon>
        <taxon>Flexibacter</taxon>
    </lineage>
</organism>
<proteinExistence type="predicted"/>
<keyword evidence="1" id="KW-1133">Transmembrane helix</keyword>
<keyword evidence="1" id="KW-0812">Transmembrane</keyword>
<keyword evidence="3" id="KW-1185">Reference proteome</keyword>
<gene>
    <name evidence="2" type="ORF">SAMN05421780_105137</name>
</gene>